<sequence>MLAHFGSFQGQDVFECQLRSESGVVVKVISFGAIIRDWLVPTPQGQLRSVVLGFDSFENYVEHSPFFGAIVGRVANRIGRARFTVDGKEFLLAPNEGKNQLHGGTETFGRKVWKMEPLCDNAAAKWPSGVRLSLESANGEGAFPGNLQVSVTYRLTANKLRMDIEATSDLPCPVNIVQHNYFNLAGHGDIRDHSLKLAAEWFTPTSSDQIPTGEILTVSGTELDFREEKKLQTKDGQPIELDHNFVLTKGKGTDAQIAAVLRAPDNSLALTLRSNQPGLQVYTAKSLSVPVPGLYGQRYAKFGGICLEDQNFPDAVNQENFPNSILRPGKTYKHWAEIEII</sequence>
<dbReference type="NCBIfam" id="NF008277">
    <property type="entry name" value="PRK11055.1"/>
    <property type="match status" value="1"/>
</dbReference>
<evidence type="ECO:0000256" key="3">
    <source>
        <dbReference type="ARBA" id="ARBA00005028"/>
    </source>
</evidence>
<keyword evidence="6 8" id="KW-0119">Carbohydrate metabolism</keyword>
<dbReference type="InterPro" id="IPR014718">
    <property type="entry name" value="GH-type_carb-bd"/>
</dbReference>
<dbReference type="PANTHER" id="PTHR10091">
    <property type="entry name" value="ALDOSE-1-EPIMERASE"/>
    <property type="match status" value="1"/>
</dbReference>
<dbReference type="CDD" id="cd09019">
    <property type="entry name" value="galactose_mutarotase_like"/>
    <property type="match status" value="1"/>
</dbReference>
<dbReference type="EC" id="5.1.3.3" evidence="8"/>
<comment type="function">
    <text evidence="7">Mutarotase that catalyzes the interconversion of beta-D-galactose and alpha-D-galactose during galactose metabolism. Beta-D-galactose is metabolized in the liver into glucose 1-phosphate, the primary metabolic fuel, by the action of four enzymes that constitute the Leloir pathway: GALM, GALK1 (galactokinase), GALT (galactose-1-phosphate uridylyltransferase) and GALE (UDP-galactose-4'-epimerase). Involved in the maintenance of the equilibrium between the beta- and alpha-anomers of galactose, therefore ensuring a sufficient supply of the alpha-anomer for GALK1. Also active on D-glucose although shows a preference for galactose over glucose.</text>
</comment>
<feature type="binding site" evidence="11">
    <location>
        <begin position="179"/>
        <end position="181"/>
    </location>
    <ligand>
        <name>beta-D-galactose</name>
        <dbReference type="ChEBI" id="CHEBI:27667"/>
    </ligand>
</feature>
<dbReference type="PANTHER" id="PTHR10091:SF49">
    <property type="entry name" value="ALDOSE 1-EPIMERASE"/>
    <property type="match status" value="1"/>
</dbReference>
<evidence type="ECO:0000313" key="12">
    <source>
        <dbReference type="EMBL" id="KAL3106830.1"/>
    </source>
</evidence>
<dbReference type="PIRSF" id="PIRSF005096">
    <property type="entry name" value="GALM"/>
    <property type="match status" value="1"/>
</dbReference>
<keyword evidence="5 8" id="KW-0413">Isomerase</keyword>
<feature type="binding site" evidence="10">
    <location>
        <position position="242"/>
    </location>
    <ligand>
        <name>beta-D-galactose</name>
        <dbReference type="ChEBI" id="CHEBI:27667"/>
    </ligand>
</feature>
<dbReference type="InterPro" id="IPR015443">
    <property type="entry name" value="Aldose_1-epimerase"/>
</dbReference>
<dbReference type="SUPFAM" id="SSF74650">
    <property type="entry name" value="Galactose mutarotase-like"/>
    <property type="match status" value="1"/>
</dbReference>
<evidence type="ECO:0000256" key="4">
    <source>
        <dbReference type="ARBA" id="ARBA00006206"/>
    </source>
</evidence>
<comment type="pathway">
    <text evidence="3 8">Carbohydrate metabolism; hexose metabolism.</text>
</comment>
<evidence type="ECO:0000256" key="5">
    <source>
        <dbReference type="ARBA" id="ARBA00023235"/>
    </source>
</evidence>
<feature type="active site" description="Proton acceptor" evidence="9">
    <location>
        <position position="308"/>
    </location>
</feature>
<proteinExistence type="inferred from homology"/>
<dbReference type="AlphaFoldDB" id="A0ABD2KV53"/>
<accession>A0ABD2KV53</accession>
<evidence type="ECO:0000256" key="2">
    <source>
        <dbReference type="ARBA" id="ARBA00004947"/>
    </source>
</evidence>
<dbReference type="Proteomes" id="UP001620626">
    <property type="component" value="Unassembled WGS sequence"/>
</dbReference>
<dbReference type="InterPro" id="IPR008183">
    <property type="entry name" value="Aldose_1/G6P_1-epimerase"/>
</dbReference>
<organism evidence="12 13">
    <name type="scientific">Heterodera trifolii</name>
    <dbReference type="NCBI Taxonomy" id="157864"/>
    <lineage>
        <taxon>Eukaryota</taxon>
        <taxon>Metazoa</taxon>
        <taxon>Ecdysozoa</taxon>
        <taxon>Nematoda</taxon>
        <taxon>Chromadorea</taxon>
        <taxon>Rhabditida</taxon>
        <taxon>Tylenchina</taxon>
        <taxon>Tylenchomorpha</taxon>
        <taxon>Tylenchoidea</taxon>
        <taxon>Heteroderidae</taxon>
        <taxon>Heteroderinae</taxon>
        <taxon>Heterodera</taxon>
    </lineage>
</organism>
<feature type="active site" description="Proton donor" evidence="9">
    <location>
        <position position="179"/>
    </location>
</feature>
<dbReference type="GO" id="GO:0004034">
    <property type="term" value="F:aldose 1-epimerase activity"/>
    <property type="evidence" value="ECO:0007669"/>
    <property type="project" value="UniProtKB-EC"/>
</dbReference>
<dbReference type="Pfam" id="PF01263">
    <property type="entry name" value="Aldose_epim"/>
    <property type="match status" value="1"/>
</dbReference>
<comment type="catalytic activity">
    <reaction evidence="8">
        <text>alpha-D-glucose = beta-D-glucose</text>
        <dbReference type="Rhea" id="RHEA:10264"/>
        <dbReference type="ChEBI" id="CHEBI:15903"/>
        <dbReference type="ChEBI" id="CHEBI:17925"/>
        <dbReference type="EC" id="5.1.3.3"/>
    </reaction>
</comment>
<comment type="pathway">
    <text evidence="2">Carbohydrate metabolism; galactose metabolism.</text>
</comment>
<evidence type="ECO:0000256" key="6">
    <source>
        <dbReference type="ARBA" id="ARBA00023277"/>
    </source>
</evidence>
<evidence type="ECO:0000313" key="13">
    <source>
        <dbReference type="Proteomes" id="UP001620626"/>
    </source>
</evidence>
<evidence type="ECO:0000256" key="1">
    <source>
        <dbReference type="ARBA" id="ARBA00001712"/>
    </source>
</evidence>
<dbReference type="Gene3D" id="2.70.98.10">
    <property type="match status" value="1"/>
</dbReference>
<gene>
    <name evidence="12" type="ORF">niasHT_016185</name>
</gene>
<comment type="caution">
    <text evidence="12">The sequence shown here is derived from an EMBL/GenBank/DDBJ whole genome shotgun (WGS) entry which is preliminary data.</text>
</comment>
<dbReference type="InterPro" id="IPR011013">
    <property type="entry name" value="Gal_mutarotase_sf_dom"/>
</dbReference>
<evidence type="ECO:0000256" key="9">
    <source>
        <dbReference type="PIRSR" id="PIRSR005096-1"/>
    </source>
</evidence>
<evidence type="ECO:0000256" key="10">
    <source>
        <dbReference type="PIRSR" id="PIRSR005096-2"/>
    </source>
</evidence>
<evidence type="ECO:0000256" key="8">
    <source>
        <dbReference type="PIRNR" id="PIRNR005096"/>
    </source>
</evidence>
<name>A0ABD2KV53_9BILA</name>
<evidence type="ECO:0000256" key="7">
    <source>
        <dbReference type="ARBA" id="ARBA00045743"/>
    </source>
</evidence>
<comment type="similarity">
    <text evidence="4 8">Belongs to the aldose epimerase family.</text>
</comment>
<feature type="binding site" evidence="11">
    <location>
        <begin position="76"/>
        <end position="77"/>
    </location>
    <ligand>
        <name>beta-D-galactose</name>
        <dbReference type="ChEBI" id="CHEBI:27667"/>
    </ligand>
</feature>
<dbReference type="InterPro" id="IPR047215">
    <property type="entry name" value="Galactose_mutarotase-like"/>
</dbReference>
<reference evidence="12 13" key="1">
    <citation type="submission" date="2024-10" db="EMBL/GenBank/DDBJ databases">
        <authorList>
            <person name="Kim D."/>
        </authorList>
    </citation>
    <scope>NUCLEOTIDE SEQUENCE [LARGE SCALE GENOMIC DNA]</scope>
    <source>
        <strain evidence="12">BH-2024</strain>
    </source>
</reference>
<keyword evidence="13" id="KW-1185">Reference proteome</keyword>
<protein>
    <recommendedName>
        <fullName evidence="8">Aldose 1-epimerase</fullName>
        <ecNumber evidence="8">5.1.3.3</ecNumber>
    </recommendedName>
</protein>
<dbReference type="EMBL" id="JBICBT010000632">
    <property type="protein sequence ID" value="KAL3106830.1"/>
    <property type="molecule type" value="Genomic_DNA"/>
</dbReference>
<comment type="catalytic activity">
    <reaction evidence="1">
        <text>alpha-D-galactose = beta-D-galactose</text>
        <dbReference type="Rhea" id="RHEA:28675"/>
        <dbReference type="ChEBI" id="CHEBI:27667"/>
        <dbReference type="ChEBI" id="CHEBI:28061"/>
        <dbReference type="EC" id="5.1.3.3"/>
    </reaction>
    <physiologicalReaction direction="right-to-left" evidence="1">
        <dbReference type="Rhea" id="RHEA:28677"/>
    </physiologicalReaction>
</comment>
<evidence type="ECO:0000256" key="11">
    <source>
        <dbReference type="PIRSR" id="PIRSR005096-3"/>
    </source>
</evidence>